<keyword evidence="6" id="KW-1185">Reference proteome</keyword>
<dbReference type="RefSeq" id="WP_323280573.1">
    <property type="nucleotide sequence ID" value="NZ_JAYGGQ010000016.1"/>
</dbReference>
<dbReference type="Pfam" id="PF04185">
    <property type="entry name" value="Phosphoesterase"/>
    <property type="match status" value="1"/>
</dbReference>
<keyword evidence="2" id="KW-0843">Virulence</keyword>
<reference evidence="5 6" key="1">
    <citation type="submission" date="2023-12" db="EMBL/GenBank/DDBJ databases">
        <title>Sinomonas terricola sp. nov, isolated from litchi orchard soil in Guangdong, PR China.</title>
        <authorList>
            <person name="Jiaxin W."/>
            <person name="Yang Z."/>
            <person name="Honghui Z."/>
        </authorList>
    </citation>
    <scope>NUCLEOTIDE SEQUENCE [LARGE SCALE GENOMIC DNA]</scope>
    <source>
        <strain evidence="5 6">JGH33</strain>
    </source>
</reference>
<dbReference type="InterPro" id="IPR007312">
    <property type="entry name" value="Phosphoesterase"/>
</dbReference>
<dbReference type="PROSITE" id="PS51257">
    <property type="entry name" value="PROKAR_LIPOPROTEIN"/>
    <property type="match status" value="1"/>
</dbReference>
<evidence type="ECO:0000313" key="5">
    <source>
        <dbReference type="EMBL" id="MEA5456676.1"/>
    </source>
</evidence>
<evidence type="ECO:0000256" key="3">
    <source>
        <dbReference type="SAM" id="MobiDB-lite"/>
    </source>
</evidence>
<organism evidence="5 6">
    <name type="scientific">Sinomonas terricola</name>
    <dbReference type="NCBI Taxonomy" id="3110330"/>
    <lineage>
        <taxon>Bacteria</taxon>
        <taxon>Bacillati</taxon>
        <taxon>Actinomycetota</taxon>
        <taxon>Actinomycetes</taxon>
        <taxon>Micrococcales</taxon>
        <taxon>Micrococcaceae</taxon>
        <taxon>Sinomonas</taxon>
    </lineage>
</organism>
<evidence type="ECO:0000256" key="1">
    <source>
        <dbReference type="ARBA" id="ARBA00022801"/>
    </source>
</evidence>
<accession>A0ABU5TAE7</accession>
<dbReference type="EMBL" id="JAYGGQ010000016">
    <property type="protein sequence ID" value="MEA5456676.1"/>
    <property type="molecule type" value="Genomic_DNA"/>
</dbReference>
<evidence type="ECO:0000256" key="2">
    <source>
        <dbReference type="ARBA" id="ARBA00023026"/>
    </source>
</evidence>
<feature type="signal peptide" evidence="4">
    <location>
        <begin position="1"/>
        <end position="21"/>
    </location>
</feature>
<protein>
    <submittedName>
        <fullName evidence="5">Alkaline phosphatase family protein</fullName>
    </submittedName>
</protein>
<keyword evidence="1" id="KW-0378">Hydrolase</keyword>
<evidence type="ECO:0000256" key="4">
    <source>
        <dbReference type="SAM" id="SignalP"/>
    </source>
</evidence>
<gene>
    <name evidence="5" type="ORF">SPF06_18285</name>
</gene>
<feature type="chain" id="PRO_5045214540" evidence="4">
    <location>
        <begin position="22"/>
        <end position="308"/>
    </location>
</feature>
<evidence type="ECO:0000313" key="6">
    <source>
        <dbReference type="Proteomes" id="UP001304769"/>
    </source>
</evidence>
<proteinExistence type="predicted"/>
<feature type="compositionally biased region" description="Low complexity" evidence="3">
    <location>
        <begin position="29"/>
        <end position="50"/>
    </location>
</feature>
<comment type="caution">
    <text evidence="5">The sequence shown here is derived from an EMBL/GenBank/DDBJ whole genome shotgun (WGS) entry which is preliminary data.</text>
</comment>
<dbReference type="Proteomes" id="UP001304769">
    <property type="component" value="Unassembled WGS sequence"/>
</dbReference>
<dbReference type="SUPFAM" id="SSF53649">
    <property type="entry name" value="Alkaline phosphatase-like"/>
    <property type="match status" value="1"/>
</dbReference>
<keyword evidence="4" id="KW-0732">Signal</keyword>
<dbReference type="Gene3D" id="3.40.720.10">
    <property type="entry name" value="Alkaline Phosphatase, subunit A"/>
    <property type="match status" value="1"/>
</dbReference>
<sequence>MTRVRGAAAVLVAGVVAGLLASCGSGGNATATSSAPPTPSASSTGSQASADPSSHASGSVPRPSHVVIVVEENHSTGNVIGNAAAPYINSLASQNAFFTDSAAVAHPSEPNYAALFSGSTQGLTDDSCPHTYVAGNLGAQLAAAGQTFAGYSESLPSVGFLGCTAGDYARKHAPWTNFPSVPASANLPFTAFPTDYSTLPTVSIVVPNLANDMHNGSVHTGDTWLRDNLDAYAQWATTHNSLLIVTWDEDDDHSGNKIPTIFAGAHVKPGRYSEHIDHYRVLRTIEAAYGLEPLGHAAETQPITDVWS</sequence>
<feature type="region of interest" description="Disordered" evidence="3">
    <location>
        <begin position="27"/>
        <end position="61"/>
    </location>
</feature>
<dbReference type="InterPro" id="IPR017850">
    <property type="entry name" value="Alkaline_phosphatase_core_sf"/>
</dbReference>
<name>A0ABU5TAE7_9MICC</name>
<dbReference type="PANTHER" id="PTHR31956">
    <property type="entry name" value="NON-SPECIFIC PHOSPHOLIPASE C4-RELATED"/>
    <property type="match status" value="1"/>
</dbReference>
<dbReference type="PANTHER" id="PTHR31956:SF1">
    <property type="entry name" value="NON-SPECIFIC PHOSPHOLIPASE C1"/>
    <property type="match status" value="1"/>
</dbReference>